<dbReference type="GO" id="GO:0003677">
    <property type="term" value="F:DNA binding"/>
    <property type="evidence" value="ECO:0007669"/>
    <property type="project" value="InterPro"/>
</dbReference>
<dbReference type="EMBL" id="KU356480">
    <property type="protein sequence ID" value="ANS55671.1"/>
    <property type="molecule type" value="Genomic_DNA"/>
</dbReference>
<geneLocation type="plasmid" evidence="1">
    <name>pVPS92-VEB</name>
</geneLocation>
<dbReference type="Gene3D" id="1.10.260.40">
    <property type="entry name" value="lambda repressor-like DNA-binding domains"/>
    <property type="match status" value="1"/>
</dbReference>
<keyword evidence="1" id="KW-0614">Plasmid</keyword>
<evidence type="ECO:0000313" key="1">
    <source>
        <dbReference type="EMBL" id="ANS55671.1"/>
    </source>
</evidence>
<dbReference type="InterPro" id="IPR010982">
    <property type="entry name" value="Lambda_DNA-bd_dom_sf"/>
</dbReference>
<dbReference type="RefSeq" id="WP_017190471.1">
    <property type="nucleotide sequence ID" value="NZ_JAESOU010000012.1"/>
</dbReference>
<name>A0A1B1LRI5_VIBPH</name>
<reference evidence="1" key="1">
    <citation type="journal article" date="2016" name="Antimicrob. Agents Chemother.">
        <title>Genetic Characterization of a blaVEB-2-carrying plasmid in Vibrio parahaemolyticus.</title>
        <authorList>
            <person name="Li R."/>
            <person name="Ye L."/>
            <person name="Zheng Z."/>
            <person name="Chan E.W."/>
            <person name="Chen S."/>
        </authorList>
    </citation>
    <scope>NUCLEOTIDE SEQUENCE</scope>
    <source>
        <strain evidence="1">VPS92</strain>
        <plasmid evidence="1">pVPS92-VEB</plasmid>
    </source>
</reference>
<dbReference type="AlphaFoldDB" id="A0A1B1LRI5"/>
<dbReference type="GO" id="GO:0051259">
    <property type="term" value="P:protein complex oligomerization"/>
    <property type="evidence" value="ECO:0007669"/>
    <property type="project" value="InterPro"/>
</dbReference>
<dbReference type="InterPro" id="IPR010744">
    <property type="entry name" value="Phage_CI_N"/>
</dbReference>
<protein>
    <submittedName>
        <fullName evidence="1">Uncharacterized protein</fullName>
    </submittedName>
</protein>
<organism evidence="1">
    <name type="scientific">Vibrio parahaemolyticus</name>
    <dbReference type="NCBI Taxonomy" id="670"/>
    <lineage>
        <taxon>Bacteria</taxon>
        <taxon>Pseudomonadati</taxon>
        <taxon>Pseudomonadota</taxon>
        <taxon>Gammaproteobacteria</taxon>
        <taxon>Vibrionales</taxon>
        <taxon>Vibrionaceae</taxon>
        <taxon>Vibrio</taxon>
    </lineage>
</organism>
<proteinExistence type="predicted"/>
<dbReference type="Pfam" id="PF16452">
    <property type="entry name" value="Phage_CI_C"/>
    <property type="match status" value="1"/>
</dbReference>
<dbReference type="GO" id="GO:0045892">
    <property type="term" value="P:negative regulation of DNA-templated transcription"/>
    <property type="evidence" value="ECO:0007669"/>
    <property type="project" value="InterPro"/>
</dbReference>
<sequence length="208" mass="23044">MKADKPTVPMPDYGDAKAFINRLKIATGEKRDGELAILIGKPKSTIATWKQQNRINHEAMILVHLLTGASIQYLALGIGDPFPNGKQAANLPVSNEQPESNVVHMIQNGELSVCRTMTLGKGTLDFFGLNSEHLTIVDHEDETLFIDRQESLPSSGRYLVAIDNVFGVYELQRLPNSKVEVQFSTSNRDLNLADLLIVGKVKMAMKKR</sequence>
<dbReference type="Gene3D" id="2.10.109.10">
    <property type="entry name" value="Umud Fragment, subunit A"/>
    <property type="match status" value="1"/>
</dbReference>
<dbReference type="InterPro" id="IPR032499">
    <property type="entry name" value="Phage_CI_C"/>
</dbReference>
<accession>A0A1B1LRI5</accession>
<dbReference type="Pfam" id="PF07022">
    <property type="entry name" value="Phage_CI_repr"/>
    <property type="match status" value="1"/>
</dbReference>